<dbReference type="PANTHER" id="PTHR11431:SF75">
    <property type="entry name" value="FERRITIN"/>
    <property type="match status" value="1"/>
</dbReference>
<feature type="binding site" evidence="5">
    <location>
        <position position="148"/>
    </location>
    <ligand>
        <name>Fe cation</name>
        <dbReference type="ChEBI" id="CHEBI:24875"/>
        <label>1</label>
    </ligand>
</feature>
<comment type="function">
    <text evidence="6">Stores iron in a soluble, non-toxic, readily available form. Important for iron homeostasis. Iron is taken up in the ferrous form and deposited as ferric hydroxides after oxidation.</text>
</comment>
<gene>
    <name evidence="7" type="ORF">PACLA_8A048615</name>
</gene>
<evidence type="ECO:0000256" key="2">
    <source>
        <dbReference type="ARBA" id="ARBA00022434"/>
    </source>
</evidence>
<dbReference type="GO" id="GO:0004322">
    <property type="term" value="F:ferroxidase activity"/>
    <property type="evidence" value="ECO:0007669"/>
    <property type="project" value="UniProtKB-EC"/>
</dbReference>
<evidence type="ECO:0000256" key="3">
    <source>
        <dbReference type="ARBA" id="ARBA00022723"/>
    </source>
</evidence>
<feature type="binding site" evidence="5">
    <location>
        <position position="33"/>
    </location>
    <ligand>
        <name>Fe cation</name>
        <dbReference type="ChEBI" id="CHEBI:24875"/>
        <label>1</label>
    </ligand>
</feature>
<dbReference type="EC" id="1.16.3.1" evidence="6"/>
<keyword evidence="6" id="KW-0560">Oxidoreductase</keyword>
<proteinExistence type="inferred from homology"/>
<dbReference type="InterPro" id="IPR009040">
    <property type="entry name" value="Ferritin-like_diiron"/>
</dbReference>
<dbReference type="FunFam" id="1.20.1260.10:FF:000002">
    <property type="entry name" value="Ferritin, mitochondrial"/>
    <property type="match status" value="1"/>
</dbReference>
<dbReference type="GO" id="GO:0006826">
    <property type="term" value="P:iron ion transport"/>
    <property type="evidence" value="ECO:0007669"/>
    <property type="project" value="InterPro"/>
</dbReference>
<organism evidence="7 8">
    <name type="scientific">Paramuricea clavata</name>
    <name type="common">Red gorgonian</name>
    <name type="synonym">Violescent sea-whip</name>
    <dbReference type="NCBI Taxonomy" id="317549"/>
    <lineage>
        <taxon>Eukaryota</taxon>
        <taxon>Metazoa</taxon>
        <taxon>Cnidaria</taxon>
        <taxon>Anthozoa</taxon>
        <taxon>Octocorallia</taxon>
        <taxon>Malacalcyonacea</taxon>
        <taxon>Plexauridae</taxon>
        <taxon>Paramuricea</taxon>
    </lineage>
</organism>
<name>A0A6S7ILV1_PARCT</name>
<evidence type="ECO:0000256" key="5">
    <source>
        <dbReference type="PIRSR" id="PIRSR601519-1"/>
    </source>
</evidence>
<dbReference type="CDD" id="cd01056">
    <property type="entry name" value="Euk_Ferritin"/>
    <property type="match status" value="1"/>
</dbReference>
<dbReference type="PROSITE" id="PS50905">
    <property type="entry name" value="FERRITIN_LIKE"/>
    <property type="match status" value="1"/>
</dbReference>
<comment type="catalytic activity">
    <reaction evidence="6">
        <text>4 Fe(2+) + O2 + 4 H(+) = 4 Fe(3+) + 2 H2O</text>
        <dbReference type="Rhea" id="RHEA:11148"/>
        <dbReference type="ChEBI" id="CHEBI:15377"/>
        <dbReference type="ChEBI" id="CHEBI:15378"/>
        <dbReference type="ChEBI" id="CHEBI:15379"/>
        <dbReference type="ChEBI" id="CHEBI:29033"/>
        <dbReference type="ChEBI" id="CHEBI:29034"/>
        <dbReference type="EC" id="1.16.3.1"/>
    </reaction>
</comment>
<comment type="caution">
    <text evidence="7">The sequence shown here is derived from an EMBL/GenBank/DDBJ whole genome shotgun (WGS) entry which is preliminary data.</text>
</comment>
<feature type="binding site" evidence="5">
    <location>
        <position position="71"/>
    </location>
    <ligand>
        <name>Fe cation</name>
        <dbReference type="ChEBI" id="CHEBI:24875"/>
        <label>1</label>
    </ligand>
</feature>
<dbReference type="Proteomes" id="UP001152795">
    <property type="component" value="Unassembled WGS sequence"/>
</dbReference>
<sequence length="184" mass="21334">KQDWRYTSSNVKANGPVFDQDLEAGVNEQINAELSAHYTYLSMSYHFDQDDHYMPGFSKFFKKMAEEEHEHAQMFMKYQNKRGGRIRFNSIPKPCHDGNWENGTLAMKRALHLEKTINKLLLNLHTLGDSKNEPQFLDFLEANFLGEQVDSIKELSNYVHILQRLDSPLGEYQFDKLTLGGGKD</sequence>
<keyword evidence="2 6" id="KW-0409">Iron storage</keyword>
<protein>
    <recommendedName>
        <fullName evidence="6">Ferritin</fullName>
        <ecNumber evidence="6">1.16.3.1</ecNumber>
    </recommendedName>
</protein>
<dbReference type="Pfam" id="PF00210">
    <property type="entry name" value="Ferritin"/>
    <property type="match status" value="1"/>
</dbReference>
<evidence type="ECO:0000313" key="8">
    <source>
        <dbReference type="Proteomes" id="UP001152795"/>
    </source>
</evidence>
<dbReference type="SUPFAM" id="SSF47240">
    <property type="entry name" value="Ferritin-like"/>
    <property type="match status" value="1"/>
</dbReference>
<dbReference type="GO" id="GO:0008199">
    <property type="term" value="F:ferric iron binding"/>
    <property type="evidence" value="ECO:0007669"/>
    <property type="project" value="InterPro"/>
</dbReference>
<feature type="binding site" evidence="5">
    <location>
        <position position="114"/>
    </location>
    <ligand>
        <name>Fe cation</name>
        <dbReference type="ChEBI" id="CHEBI:24875"/>
        <label>1</label>
    </ligand>
</feature>
<dbReference type="PANTHER" id="PTHR11431">
    <property type="entry name" value="FERRITIN"/>
    <property type="match status" value="1"/>
</dbReference>
<keyword evidence="3 5" id="KW-0479">Metal-binding</keyword>
<dbReference type="GO" id="GO:0008198">
    <property type="term" value="F:ferrous iron binding"/>
    <property type="evidence" value="ECO:0007669"/>
    <property type="project" value="TreeGrafter"/>
</dbReference>
<comment type="similarity">
    <text evidence="1 6">Belongs to the ferritin family.</text>
</comment>
<dbReference type="InterPro" id="IPR009078">
    <property type="entry name" value="Ferritin-like_SF"/>
</dbReference>
<dbReference type="EMBL" id="CACRXK020010115">
    <property type="protein sequence ID" value="CAB4018666.1"/>
    <property type="molecule type" value="Genomic_DNA"/>
</dbReference>
<feature type="binding site" evidence="5">
    <location>
        <position position="68"/>
    </location>
    <ligand>
        <name>Fe cation</name>
        <dbReference type="ChEBI" id="CHEBI:24875"/>
        <label>1</label>
    </ligand>
</feature>
<accession>A0A6S7ILV1</accession>
<evidence type="ECO:0000313" key="7">
    <source>
        <dbReference type="EMBL" id="CAB4018666.1"/>
    </source>
</evidence>
<evidence type="ECO:0000256" key="1">
    <source>
        <dbReference type="ARBA" id="ARBA00007513"/>
    </source>
</evidence>
<reference evidence="7" key="1">
    <citation type="submission" date="2020-04" db="EMBL/GenBank/DDBJ databases">
        <authorList>
            <person name="Alioto T."/>
            <person name="Alioto T."/>
            <person name="Gomez Garrido J."/>
        </authorList>
    </citation>
    <scope>NUCLEOTIDE SEQUENCE</scope>
    <source>
        <strain evidence="7">A484AB</strain>
    </source>
</reference>
<dbReference type="InterPro" id="IPR012347">
    <property type="entry name" value="Ferritin-like"/>
</dbReference>
<dbReference type="InterPro" id="IPR008331">
    <property type="entry name" value="Ferritin_DPS_dom"/>
</dbReference>
<evidence type="ECO:0000256" key="4">
    <source>
        <dbReference type="ARBA" id="ARBA00023004"/>
    </source>
</evidence>
<keyword evidence="8" id="KW-1185">Reference proteome</keyword>
<evidence type="ECO:0000256" key="6">
    <source>
        <dbReference type="RuleBase" id="RU361145"/>
    </source>
</evidence>
<dbReference type="GO" id="GO:0005737">
    <property type="term" value="C:cytoplasm"/>
    <property type="evidence" value="ECO:0007669"/>
    <property type="project" value="TreeGrafter"/>
</dbReference>
<dbReference type="OrthoDB" id="186462at2759"/>
<dbReference type="GO" id="GO:0006879">
    <property type="term" value="P:intracellular iron ion homeostasis"/>
    <property type="evidence" value="ECO:0007669"/>
    <property type="project" value="UniProtKB-KW"/>
</dbReference>
<feature type="non-terminal residue" evidence="7">
    <location>
        <position position="184"/>
    </location>
</feature>
<dbReference type="InterPro" id="IPR001519">
    <property type="entry name" value="Ferritin"/>
</dbReference>
<dbReference type="AlphaFoldDB" id="A0A6S7ILV1"/>
<keyword evidence="4 5" id="KW-0408">Iron</keyword>
<dbReference type="Gene3D" id="1.20.1260.10">
    <property type="match status" value="1"/>
</dbReference>